<dbReference type="STRING" id="1514971.AUR64_11390"/>
<evidence type="ECO:0000313" key="3">
    <source>
        <dbReference type="Proteomes" id="UP000054387"/>
    </source>
</evidence>
<dbReference type="InterPro" id="IPR019278">
    <property type="entry name" value="DICT_dom"/>
</dbReference>
<organism evidence="2 3">
    <name type="scientific">Haloprofundus marisrubri</name>
    <dbReference type="NCBI Taxonomy" id="1514971"/>
    <lineage>
        <taxon>Archaea</taxon>
        <taxon>Methanobacteriati</taxon>
        <taxon>Methanobacteriota</taxon>
        <taxon>Stenosarchaea group</taxon>
        <taxon>Halobacteria</taxon>
        <taxon>Halobacteriales</taxon>
        <taxon>Haloferacaceae</taxon>
        <taxon>Haloprofundus</taxon>
    </lineage>
</organism>
<accession>A0A0W1R9X6</accession>
<keyword evidence="3" id="KW-1185">Reference proteome</keyword>
<name>A0A0W1R9X6_9EURY</name>
<dbReference type="EMBL" id="LOPU01000018">
    <property type="protein sequence ID" value="KTG10183.1"/>
    <property type="molecule type" value="Genomic_DNA"/>
</dbReference>
<dbReference type="AlphaFoldDB" id="A0A0W1R9X6"/>
<dbReference type="PIRSF" id="PIRSF030471">
    <property type="entry name" value="STR_Vng0742h_prd"/>
    <property type="match status" value="1"/>
</dbReference>
<evidence type="ECO:0000259" key="1">
    <source>
        <dbReference type="Pfam" id="PF10069"/>
    </source>
</evidence>
<feature type="domain" description="DICT" evidence="1">
    <location>
        <begin position="86"/>
        <end position="197"/>
    </location>
</feature>
<dbReference type="InterPro" id="IPR016954">
    <property type="entry name" value="Uncharacterised_Vng0742h"/>
</dbReference>
<dbReference type="Proteomes" id="UP000054387">
    <property type="component" value="Unassembled WGS sequence"/>
</dbReference>
<proteinExistence type="predicted"/>
<reference evidence="2 3" key="1">
    <citation type="submission" date="2015-12" db="EMBL/GenBank/DDBJ databases">
        <title>Haloprofundus marisrubri gen. nov., sp. nov., an extremely halophilic archaeon isolated from the Discovery deep brine-seawater interface in the Red Sea.</title>
        <authorList>
            <person name="Zhang G."/>
            <person name="Stingl U."/>
            <person name="Rashid M."/>
        </authorList>
    </citation>
    <scope>NUCLEOTIDE SEQUENCE [LARGE SCALE GENOMIC DNA]</scope>
    <source>
        <strain evidence="2 3">SB9</strain>
    </source>
</reference>
<evidence type="ECO:0000313" key="2">
    <source>
        <dbReference type="EMBL" id="KTG10183.1"/>
    </source>
</evidence>
<sequence length="229" mass="24969">MINGVESREKTLTVFDPPSASVVEELKEYFASQRVSIREGSASGGPDGFAVLSENDNVLTAVDLRSLTVPLRRKIGERTGFSRLLEHLDGTTFASYDIGQMVAASREIEDRAWRAKVGTLHAGFQRVDAFEAQSKVYTQLGKTDLDIHAYAAPTGEFEDIPGVTSHIVDTDEIANSWFVVYDGGGAASDKCALLAEERGNQKFYGLWTYDPDIVDSILSHLGAQYAAPT</sequence>
<protein>
    <recommendedName>
        <fullName evidence="1">DICT domain-containing protein</fullName>
    </recommendedName>
</protein>
<gene>
    <name evidence="2" type="ORF">AUR64_11390</name>
</gene>
<comment type="caution">
    <text evidence="2">The sequence shown here is derived from an EMBL/GenBank/DDBJ whole genome shotgun (WGS) entry which is preliminary data.</text>
</comment>
<dbReference type="Pfam" id="PF10069">
    <property type="entry name" value="DICT"/>
    <property type="match status" value="1"/>
</dbReference>